<dbReference type="PANTHER" id="PTHR15231">
    <property type="entry name" value="PHOSPHATIDYLINOSITOL N-ACETYLGLUCOSAMINYLTRANSFERASE SUBUNIT H"/>
    <property type="match status" value="1"/>
</dbReference>
<dbReference type="AlphaFoldDB" id="A0AAD1XX83"/>
<protein>
    <recommendedName>
        <fullName evidence="4">Phosphatidylinositol N-acetylglucosaminyltransferase subunit H conserved domain-containing protein</fullName>
    </recommendedName>
</protein>
<keyword evidence="3" id="KW-0812">Transmembrane</keyword>
<sequence length="199" mass="23600">MLVSKTFKNLNKLAKGRQRMDIRMTHYSGCPQKMLYYLVLLCVIVFQIWVIKSNKFTVLSLLKFTGFYCVYVKFHNTIHQTMFSLFNLFTKIIPVPFLSTLYVQTESLILSKQVGIQMEKLYFSGKVERLFVDTGKSNGINKYRDVIINEAITPWQTYYHLAIVIDKHEKLLVPFFAISPRYEVLKVIYRHFKYFMQDC</sequence>
<reference evidence="5" key="1">
    <citation type="submission" date="2023-07" db="EMBL/GenBank/DDBJ databases">
        <authorList>
            <consortium name="AG Swart"/>
            <person name="Singh M."/>
            <person name="Singh A."/>
            <person name="Seah K."/>
            <person name="Emmerich C."/>
        </authorList>
    </citation>
    <scope>NUCLEOTIDE SEQUENCE</scope>
    <source>
        <strain evidence="5">DP1</strain>
    </source>
</reference>
<evidence type="ECO:0000259" key="4">
    <source>
        <dbReference type="Pfam" id="PF10181"/>
    </source>
</evidence>
<name>A0AAD1XX83_EUPCR</name>
<dbReference type="PANTHER" id="PTHR15231:SF1">
    <property type="entry name" value="PHOSPHATIDYLINOSITOL N-ACETYLGLUCOSAMINYLTRANSFERASE SUBUNIT H"/>
    <property type="match status" value="1"/>
</dbReference>
<gene>
    <name evidence="5" type="ORF">ECRASSUSDP1_LOCUS21974</name>
</gene>
<dbReference type="InterPro" id="IPR044215">
    <property type="entry name" value="PIG-H"/>
</dbReference>
<feature type="transmembrane region" description="Helical" evidence="3">
    <location>
        <begin position="34"/>
        <end position="50"/>
    </location>
</feature>
<dbReference type="Proteomes" id="UP001295684">
    <property type="component" value="Unassembled WGS sequence"/>
</dbReference>
<evidence type="ECO:0000256" key="2">
    <source>
        <dbReference type="ARBA" id="ARBA00009610"/>
    </source>
</evidence>
<dbReference type="GO" id="GO:0000506">
    <property type="term" value="C:glycosylphosphatidylinositol-N-acetylglucosaminyltransferase (GPI-GnT) complex"/>
    <property type="evidence" value="ECO:0007669"/>
    <property type="project" value="InterPro"/>
</dbReference>
<keyword evidence="6" id="KW-1185">Reference proteome</keyword>
<dbReference type="EMBL" id="CAMPGE010022499">
    <property type="protein sequence ID" value="CAI2380538.1"/>
    <property type="molecule type" value="Genomic_DNA"/>
</dbReference>
<comment type="similarity">
    <text evidence="2">Belongs to the PIGH family.</text>
</comment>
<keyword evidence="3" id="KW-1133">Transmembrane helix</keyword>
<feature type="domain" description="Phosphatidylinositol N-acetylglucosaminyltransferase subunit H conserved" evidence="4">
    <location>
        <begin position="107"/>
        <end position="175"/>
    </location>
</feature>
<keyword evidence="3" id="KW-0472">Membrane</keyword>
<comment type="pathway">
    <text evidence="1">Glycolipid biosynthesis; glycosylphosphatidylinositol-anchor biosynthesis.</text>
</comment>
<evidence type="ECO:0000313" key="6">
    <source>
        <dbReference type="Proteomes" id="UP001295684"/>
    </source>
</evidence>
<dbReference type="InterPro" id="IPR019328">
    <property type="entry name" value="PIGH-H_dom"/>
</dbReference>
<accession>A0AAD1XX83</accession>
<evidence type="ECO:0000313" key="5">
    <source>
        <dbReference type="EMBL" id="CAI2380538.1"/>
    </source>
</evidence>
<dbReference type="Pfam" id="PF10181">
    <property type="entry name" value="PIG-H"/>
    <property type="match status" value="1"/>
</dbReference>
<comment type="caution">
    <text evidence="5">The sequence shown here is derived from an EMBL/GenBank/DDBJ whole genome shotgun (WGS) entry which is preliminary data.</text>
</comment>
<proteinExistence type="inferred from homology"/>
<organism evidence="5 6">
    <name type="scientific">Euplotes crassus</name>
    <dbReference type="NCBI Taxonomy" id="5936"/>
    <lineage>
        <taxon>Eukaryota</taxon>
        <taxon>Sar</taxon>
        <taxon>Alveolata</taxon>
        <taxon>Ciliophora</taxon>
        <taxon>Intramacronucleata</taxon>
        <taxon>Spirotrichea</taxon>
        <taxon>Hypotrichia</taxon>
        <taxon>Euplotida</taxon>
        <taxon>Euplotidae</taxon>
        <taxon>Moneuplotes</taxon>
    </lineage>
</organism>
<evidence type="ECO:0000256" key="1">
    <source>
        <dbReference type="ARBA" id="ARBA00004687"/>
    </source>
</evidence>
<dbReference type="GO" id="GO:0006506">
    <property type="term" value="P:GPI anchor biosynthetic process"/>
    <property type="evidence" value="ECO:0007669"/>
    <property type="project" value="InterPro"/>
</dbReference>
<evidence type="ECO:0000256" key="3">
    <source>
        <dbReference type="SAM" id="Phobius"/>
    </source>
</evidence>